<keyword evidence="8 9" id="KW-0472">Membrane</keyword>
<keyword evidence="7 9" id="KW-1133">Transmembrane helix</keyword>
<keyword evidence="6" id="KW-0029">Amino-acid transport</keyword>
<evidence type="ECO:0000256" key="8">
    <source>
        <dbReference type="ARBA" id="ARBA00023136"/>
    </source>
</evidence>
<dbReference type="GO" id="GO:0015293">
    <property type="term" value="F:symporter activity"/>
    <property type="evidence" value="ECO:0007669"/>
    <property type="project" value="UniProtKB-KW"/>
</dbReference>
<organism evidence="10 11">
    <name type="scientific">Slackia equolifaciens</name>
    <dbReference type="NCBI Taxonomy" id="498718"/>
    <lineage>
        <taxon>Bacteria</taxon>
        <taxon>Bacillati</taxon>
        <taxon>Actinomycetota</taxon>
        <taxon>Coriobacteriia</taxon>
        <taxon>Eggerthellales</taxon>
        <taxon>Eggerthellaceae</taxon>
        <taxon>Slackia</taxon>
    </lineage>
</organism>
<keyword evidence="11" id="KW-1185">Reference proteome</keyword>
<dbReference type="OrthoDB" id="9766690at2"/>
<gene>
    <name evidence="10" type="ORF">DMP06_04625</name>
</gene>
<dbReference type="GO" id="GO:0015826">
    <property type="term" value="P:threonine transport"/>
    <property type="evidence" value="ECO:0007669"/>
    <property type="project" value="InterPro"/>
</dbReference>
<evidence type="ECO:0000256" key="7">
    <source>
        <dbReference type="ARBA" id="ARBA00022989"/>
    </source>
</evidence>
<dbReference type="SUPFAM" id="SSF118215">
    <property type="entry name" value="Proton glutamate symport protein"/>
    <property type="match status" value="1"/>
</dbReference>
<dbReference type="PANTHER" id="PTHR42865:SF8">
    <property type="entry name" value="SERINE_THREONINE TRANSPORTER SSTT"/>
    <property type="match status" value="1"/>
</dbReference>
<dbReference type="Proteomes" id="UP000269591">
    <property type="component" value="Unassembled WGS sequence"/>
</dbReference>
<evidence type="ECO:0000256" key="3">
    <source>
        <dbReference type="ARBA" id="ARBA00022475"/>
    </source>
</evidence>
<evidence type="ECO:0000256" key="1">
    <source>
        <dbReference type="ARBA" id="ARBA00004141"/>
    </source>
</evidence>
<feature type="transmembrane region" description="Helical" evidence="9">
    <location>
        <begin position="141"/>
        <end position="161"/>
    </location>
</feature>
<evidence type="ECO:0000256" key="4">
    <source>
        <dbReference type="ARBA" id="ARBA00022692"/>
    </source>
</evidence>
<feature type="transmembrane region" description="Helical" evidence="9">
    <location>
        <begin position="182"/>
        <end position="202"/>
    </location>
</feature>
<dbReference type="FunFam" id="1.10.3860.10:FF:000003">
    <property type="entry name" value="Serine/threonine transporter sstT"/>
    <property type="match status" value="1"/>
</dbReference>
<evidence type="ECO:0000313" key="10">
    <source>
        <dbReference type="EMBL" id="RNL40648.1"/>
    </source>
</evidence>
<dbReference type="GO" id="GO:0005886">
    <property type="term" value="C:plasma membrane"/>
    <property type="evidence" value="ECO:0007669"/>
    <property type="project" value="UniProtKB-SubCell"/>
</dbReference>
<dbReference type="EMBL" id="QIBX01000005">
    <property type="protein sequence ID" value="RNL40648.1"/>
    <property type="molecule type" value="Genomic_DNA"/>
</dbReference>
<evidence type="ECO:0000256" key="6">
    <source>
        <dbReference type="ARBA" id="ARBA00022970"/>
    </source>
</evidence>
<dbReference type="PRINTS" id="PR00173">
    <property type="entry name" value="EDTRNSPORT"/>
</dbReference>
<feature type="transmembrane region" description="Helical" evidence="9">
    <location>
        <begin position="324"/>
        <end position="350"/>
    </location>
</feature>
<accession>A0A3N0B148</accession>
<dbReference type="InterPro" id="IPR023025">
    <property type="entry name" value="Ser_Thr_transp_SstT"/>
</dbReference>
<proteinExistence type="inferred from homology"/>
<name>A0A3N0B148_9ACTN</name>
<keyword evidence="5" id="KW-0769">Symport</keyword>
<dbReference type="Gene3D" id="1.10.3860.10">
    <property type="entry name" value="Sodium:dicarboxylate symporter"/>
    <property type="match status" value="1"/>
</dbReference>
<keyword evidence="3" id="KW-1003">Cell membrane</keyword>
<dbReference type="RefSeq" id="WP_123208574.1">
    <property type="nucleotide sequence ID" value="NZ_JBHTHO010000037.1"/>
</dbReference>
<evidence type="ECO:0000256" key="2">
    <source>
        <dbReference type="ARBA" id="ARBA00022448"/>
    </source>
</evidence>
<evidence type="ECO:0000256" key="5">
    <source>
        <dbReference type="ARBA" id="ARBA00022847"/>
    </source>
</evidence>
<feature type="transmembrane region" description="Helical" evidence="9">
    <location>
        <begin position="214"/>
        <end position="240"/>
    </location>
</feature>
<dbReference type="PANTHER" id="PTHR42865">
    <property type="entry name" value="PROTON/GLUTAMATE-ASPARTATE SYMPORTER"/>
    <property type="match status" value="1"/>
</dbReference>
<keyword evidence="4 9" id="KW-0812">Transmembrane</keyword>
<comment type="subcellular location">
    <subcellularLocation>
        <location evidence="1">Membrane</location>
        <topology evidence="1">Multi-pass membrane protein</topology>
    </subcellularLocation>
</comment>
<dbReference type="Pfam" id="PF00375">
    <property type="entry name" value="SDF"/>
    <property type="match status" value="1"/>
</dbReference>
<dbReference type="HAMAP" id="MF_01582">
    <property type="entry name" value="Ser_Thr_transp_SstT"/>
    <property type="match status" value="1"/>
</dbReference>
<comment type="caution">
    <text evidence="10">The sequence shown here is derived from an EMBL/GenBank/DDBJ whole genome shotgun (WGS) entry which is preliminary data.</text>
</comment>
<reference evidence="11" key="1">
    <citation type="submission" date="2018-05" db="EMBL/GenBank/DDBJ databases">
        <title>Genome Sequencing of selected type strains of the family Eggerthellaceae.</title>
        <authorList>
            <person name="Danylec N."/>
            <person name="Stoll D.A."/>
            <person name="Doetsch A."/>
            <person name="Huch M."/>
        </authorList>
    </citation>
    <scope>NUCLEOTIDE SEQUENCE [LARGE SCALE GENOMIC DNA]</scope>
    <source>
        <strain evidence="11">DSM 24851</strain>
    </source>
</reference>
<feature type="transmembrane region" description="Helical" evidence="9">
    <location>
        <begin position="51"/>
        <end position="71"/>
    </location>
</feature>
<dbReference type="InterPro" id="IPR036458">
    <property type="entry name" value="Na:dicarbo_symporter_sf"/>
</dbReference>
<dbReference type="NCBIfam" id="NF010151">
    <property type="entry name" value="PRK13628.1"/>
    <property type="match status" value="1"/>
</dbReference>
<feature type="transmembrane region" description="Helical" evidence="9">
    <location>
        <begin position="83"/>
        <end position="104"/>
    </location>
</feature>
<dbReference type="AlphaFoldDB" id="A0A3N0B148"/>
<feature type="transmembrane region" description="Helical" evidence="9">
    <location>
        <begin position="12"/>
        <end position="31"/>
    </location>
</feature>
<dbReference type="GO" id="GO:0032329">
    <property type="term" value="P:serine transport"/>
    <property type="evidence" value="ECO:0007669"/>
    <property type="project" value="InterPro"/>
</dbReference>
<dbReference type="InterPro" id="IPR001991">
    <property type="entry name" value="Na-dicarboxylate_symporter"/>
</dbReference>
<evidence type="ECO:0000256" key="9">
    <source>
        <dbReference type="SAM" id="Phobius"/>
    </source>
</evidence>
<sequence length="416" mass="43672">MKELWRKWDSISLIKRILVFLVFGAVLGIIFPNIDGTSPISWIGTLGDLFVSALRSVAPVLVFFLVLSSLANAKGDGSMKTIIVLYVVATFLAAVVAVIGSFLFPIEITLADAATEQSSPEGIAEVLSSLILSIVANPVDALMNANYLGILAWAVLLGIALRAATDTTKGVFASISEAVNTVVRWIIGLAPFGVFGLVYTAVSENGIEIFTEYGALLALLVGCMAVVALGTNAIISFVCIRKNPYPLLLRTLRESGLTAFFTRSSAANIPVNMELCRKLKLNKDTYSVSIPLGATINMGGAAVTITVMTMAACNTLGITVDIPTAIVLSVLAAAGACGASGVAGGSLLLIPLACSLFGIDNSIAMQIVGVGFIIGVIQDSCETAINSSTDVLFTASAEYRTWRKQGKAVDFGEWEK</sequence>
<protein>
    <submittedName>
        <fullName evidence="10">Serine/threonine transporter SstT</fullName>
    </submittedName>
</protein>
<feature type="transmembrane region" description="Helical" evidence="9">
    <location>
        <begin position="288"/>
        <end position="312"/>
    </location>
</feature>
<evidence type="ECO:0000313" key="11">
    <source>
        <dbReference type="Proteomes" id="UP000269591"/>
    </source>
</evidence>
<keyword evidence="2" id="KW-0813">Transport</keyword>